<evidence type="ECO:0000313" key="3">
    <source>
        <dbReference type="EMBL" id="MXN49166.1"/>
    </source>
</evidence>
<dbReference type="InterPro" id="IPR019223">
    <property type="entry name" value="DUF2147"/>
</dbReference>
<dbReference type="Gene3D" id="2.40.128.520">
    <property type="match status" value="1"/>
</dbReference>
<feature type="chain" id="PRO_5026708525" evidence="1">
    <location>
        <begin position="22"/>
        <end position="126"/>
    </location>
</feature>
<comment type="caution">
    <text evidence="3">The sequence shown here is derived from an EMBL/GenBank/DDBJ whole genome shotgun (WGS) entry which is preliminary data.</text>
</comment>
<reference evidence="3 4" key="1">
    <citation type="submission" date="2019-12" db="EMBL/GenBank/DDBJ databases">
        <title>Shinella kummerowiae sp. nov., a symbiotic bacterium isolated from root nodules of the herbal legume Kummerowia stipulacea.</title>
        <authorList>
            <person name="Gao J."/>
        </authorList>
    </citation>
    <scope>NUCLEOTIDE SEQUENCE [LARGE SCALE GENOMIC DNA]</scope>
    <source>
        <strain evidence="3 4">CCBAU 25048</strain>
    </source>
</reference>
<evidence type="ECO:0000259" key="2">
    <source>
        <dbReference type="Pfam" id="PF09917"/>
    </source>
</evidence>
<keyword evidence="4" id="KW-1185">Reference proteome</keyword>
<accession>A0A6N8SPN9</accession>
<dbReference type="RefSeq" id="WP_160862644.1">
    <property type="nucleotide sequence ID" value="NZ_JAODWE010000020.1"/>
</dbReference>
<proteinExistence type="predicted"/>
<dbReference type="EMBL" id="WUMK01000016">
    <property type="protein sequence ID" value="MXN49166.1"/>
    <property type="molecule type" value="Genomic_DNA"/>
</dbReference>
<organism evidence="3 4">
    <name type="scientific">Shinella kummerowiae</name>
    <dbReference type="NCBI Taxonomy" id="417745"/>
    <lineage>
        <taxon>Bacteria</taxon>
        <taxon>Pseudomonadati</taxon>
        <taxon>Pseudomonadota</taxon>
        <taxon>Alphaproteobacteria</taxon>
        <taxon>Hyphomicrobiales</taxon>
        <taxon>Rhizobiaceae</taxon>
        <taxon>Shinella</taxon>
    </lineage>
</organism>
<sequence>MRIAVLTAFSALMLTAAASQAQQSADPSGVWLRDDGNARVRIAPCGRNICATNLWIRDTSKGEEAGDRLIMSLQPKSPDTLSGTAFDEKRERTYSITVQVSDNSLLTRGCILGGVLCKNVRWQPAR</sequence>
<keyword evidence="1" id="KW-0732">Signal</keyword>
<dbReference type="AlphaFoldDB" id="A0A6N8SPN9"/>
<dbReference type="PANTHER" id="PTHR36919">
    <property type="entry name" value="BLR1215 PROTEIN"/>
    <property type="match status" value="1"/>
</dbReference>
<evidence type="ECO:0000256" key="1">
    <source>
        <dbReference type="SAM" id="SignalP"/>
    </source>
</evidence>
<feature type="signal peptide" evidence="1">
    <location>
        <begin position="1"/>
        <end position="21"/>
    </location>
</feature>
<dbReference type="Proteomes" id="UP000435802">
    <property type="component" value="Unassembled WGS sequence"/>
</dbReference>
<dbReference type="PANTHER" id="PTHR36919:SF2">
    <property type="entry name" value="BLL6627 PROTEIN"/>
    <property type="match status" value="1"/>
</dbReference>
<dbReference type="OrthoDB" id="9811671at2"/>
<protein>
    <submittedName>
        <fullName evidence="3">DUF2147 domain-containing protein</fullName>
    </submittedName>
</protein>
<dbReference type="Pfam" id="PF09917">
    <property type="entry name" value="DUF2147"/>
    <property type="match status" value="1"/>
</dbReference>
<evidence type="ECO:0000313" key="4">
    <source>
        <dbReference type="Proteomes" id="UP000435802"/>
    </source>
</evidence>
<name>A0A6N8SPN9_9HYPH</name>
<gene>
    <name evidence="3" type="ORF">GR138_28610</name>
</gene>
<feature type="domain" description="DUF2147" evidence="2">
    <location>
        <begin position="29"/>
        <end position="123"/>
    </location>
</feature>